<dbReference type="PRINTS" id="PR00080">
    <property type="entry name" value="SDRFAMILY"/>
</dbReference>
<keyword evidence="4" id="KW-1185">Reference proteome</keyword>
<feature type="domain" description="Ketoreductase" evidence="2">
    <location>
        <begin position="11"/>
        <end position="194"/>
    </location>
</feature>
<evidence type="ECO:0000313" key="4">
    <source>
        <dbReference type="Proteomes" id="UP001595613"/>
    </source>
</evidence>
<dbReference type="PRINTS" id="PR00081">
    <property type="entry name" value="GDHRDH"/>
</dbReference>
<sequence>MTAQPSTLEGKVAIVTGGGGGIGRAVCRHMARLGAHIVVNDLGVSVAGDSEAAKAADVVVETIRAEGGEAVANTLSVTERASGRAMVEQAMDVFGRLDIVINNAGIIRMGAFDEAAESDWQGVLRTNLYGAVYLSHAAAQVFVRQRSGAFVHMSSAGGLIGSTGQTNYGAAKLGIVGLSQTLARDLGPLGIRSNCMVPSSTSRMTELTDNARRHLMTPEALDNLRRARQASVPDHMAPVIAFLGSDAAAGVNGQIIGARGSELYLYGHPAPRRDLSSRNGWSPGWLADNLAAAWEPFLTPLEVITDVFRWAPAPGSAPSDS</sequence>
<evidence type="ECO:0000313" key="3">
    <source>
        <dbReference type="EMBL" id="MFC3704249.1"/>
    </source>
</evidence>
<dbReference type="InterPro" id="IPR036291">
    <property type="entry name" value="NAD(P)-bd_dom_sf"/>
</dbReference>
<dbReference type="Gene3D" id="3.40.50.720">
    <property type="entry name" value="NAD(P)-binding Rossmann-like Domain"/>
    <property type="match status" value="1"/>
</dbReference>
<proteinExistence type="inferred from homology"/>
<protein>
    <submittedName>
        <fullName evidence="3">SDR family NAD(P)-dependent oxidoreductase</fullName>
    </submittedName>
</protein>
<comment type="caution">
    <text evidence="3">The sequence shown here is derived from an EMBL/GenBank/DDBJ whole genome shotgun (WGS) entry which is preliminary data.</text>
</comment>
<dbReference type="InterPro" id="IPR020904">
    <property type="entry name" value="Sc_DH/Rdtase_CS"/>
</dbReference>
<dbReference type="PROSITE" id="PS00061">
    <property type="entry name" value="ADH_SHORT"/>
    <property type="match status" value="1"/>
</dbReference>
<dbReference type="PANTHER" id="PTHR45024">
    <property type="entry name" value="DEHYDROGENASES, SHORT CHAIN"/>
    <property type="match status" value="1"/>
</dbReference>
<dbReference type="InterPro" id="IPR002347">
    <property type="entry name" value="SDR_fam"/>
</dbReference>
<comment type="similarity">
    <text evidence="1">Belongs to the short-chain dehydrogenases/reductases (SDR) family.</text>
</comment>
<dbReference type="PANTHER" id="PTHR45024:SF3">
    <property type="entry name" value="BLL2957 PROTEIN"/>
    <property type="match status" value="1"/>
</dbReference>
<organism evidence="3 4">
    <name type="scientific">Devosia honganensis</name>
    <dbReference type="NCBI Taxonomy" id="1610527"/>
    <lineage>
        <taxon>Bacteria</taxon>
        <taxon>Pseudomonadati</taxon>
        <taxon>Pseudomonadota</taxon>
        <taxon>Alphaproteobacteria</taxon>
        <taxon>Hyphomicrobiales</taxon>
        <taxon>Devosiaceae</taxon>
        <taxon>Devosia</taxon>
    </lineage>
</organism>
<gene>
    <name evidence="3" type="ORF">ACFOOL_05700</name>
</gene>
<dbReference type="EMBL" id="JBHRYD010000001">
    <property type="protein sequence ID" value="MFC3704249.1"/>
    <property type="molecule type" value="Genomic_DNA"/>
</dbReference>
<dbReference type="Pfam" id="PF00106">
    <property type="entry name" value="adh_short"/>
    <property type="match status" value="1"/>
</dbReference>
<dbReference type="InterPro" id="IPR051687">
    <property type="entry name" value="Peroxisomal_Beta-Oxidation"/>
</dbReference>
<reference evidence="4" key="1">
    <citation type="journal article" date="2019" name="Int. J. Syst. Evol. Microbiol.">
        <title>The Global Catalogue of Microorganisms (GCM) 10K type strain sequencing project: providing services to taxonomists for standard genome sequencing and annotation.</title>
        <authorList>
            <consortium name="The Broad Institute Genomics Platform"/>
            <consortium name="The Broad Institute Genome Sequencing Center for Infectious Disease"/>
            <person name="Wu L."/>
            <person name="Ma J."/>
        </authorList>
    </citation>
    <scope>NUCLEOTIDE SEQUENCE [LARGE SCALE GENOMIC DNA]</scope>
    <source>
        <strain evidence="4">KCTC 42281</strain>
    </source>
</reference>
<dbReference type="RefSeq" id="WP_380095688.1">
    <property type="nucleotide sequence ID" value="NZ_JBHRYD010000001.1"/>
</dbReference>
<evidence type="ECO:0000256" key="1">
    <source>
        <dbReference type="RuleBase" id="RU000363"/>
    </source>
</evidence>
<dbReference type="InterPro" id="IPR057326">
    <property type="entry name" value="KR_dom"/>
</dbReference>
<evidence type="ECO:0000259" key="2">
    <source>
        <dbReference type="SMART" id="SM00822"/>
    </source>
</evidence>
<dbReference type="SMART" id="SM00822">
    <property type="entry name" value="PKS_KR"/>
    <property type="match status" value="1"/>
</dbReference>
<name>A0ABV7WZE8_9HYPH</name>
<dbReference type="Proteomes" id="UP001595613">
    <property type="component" value="Unassembled WGS sequence"/>
</dbReference>
<dbReference type="SUPFAM" id="SSF51735">
    <property type="entry name" value="NAD(P)-binding Rossmann-fold domains"/>
    <property type="match status" value="1"/>
</dbReference>
<accession>A0ABV7WZE8</accession>